<sequence>MRSTAASAAALGALCVAPALALAPLPACAQEPPGAGGPIVLPAMPLGEALLALAREAGRNILFAASDVAGARAPAIRAADFDSALRRLARSNGLVATRLAGGAVRLQRPAAPVRARPPRRLTAFAPLPPRPIEDRTAIVVEAALAARAWGAGDVALRPQDGLASAQIRRLPDRTIAEALGRLPGIVTLATSLEGAMGRVDHAGRATGDFVAMRGLPGTYVETRIDGIEIPQSLPYSRGTQLGLMALAPDMALKVHRVLDARLAGEAIAGTLDIDHLGPFAAKAQGLRLGLTAGADDQAWRFGQNAGTWGAKAGFGWQSGDGRLALVASAALSRRHFASVEQTYQSGNLAYALTDAQGNSAPGLDPAANLLLASVNAQVTRGAAHEETAFVALGWRPDPRLTVTASAMWASRAIAQDVYQVSVQGGRAAGFFAQTTRPDGLVETRSVRADAHYWFETNPERDRLGMAQLAAAWDAGRVQAQGLVFGALGRTDRPDHIEISFWDPQTTRLSGGVQVASVRGFPVLQLNAADAALVANPLAFPVHNQGERESETSQDRRLGGDWRVRLEDAAGWHGEIGGLAVRSWRTRATAHFLYADTLPEGTTLGGSGLVDGQIGPVLRGVYDYAIPTISDAALLAAIGRATVQPRTSDDRNANAYALREDRLAAYAVVGGPLAEGLDLALGLRGEWSHLGGRYWLSGNDGVPADGVAYGWNQLSARFAALLPSVTLHWRAAPAWTLDAALWTSQTRPSPFQLTGGGSSARDSQGVMEIQLANPDLRAVRGTNLDLGVAWQGPGGLHLALSGFAKRLARYLNDTGNDLNNPDAVMQYRAVRLIRPENGGTATILGLEASAAVPLGGVARVLRHVALAGDLTMLHSAVRLNNPALDRVERTQYAPASNLLLRLHYDDGRISADAACRLTGAYIQEYGIEVPTFAGTTPLSGSALDTWVRPSRQIDLAVARQWGTHTLRLALRNALNDTAYRATIGRTSDAVPQTILGGRQVLLTWTAGF</sequence>
<comment type="subcellular location">
    <subcellularLocation>
        <location evidence="1 7">Cell outer membrane</location>
    </subcellularLocation>
</comment>
<name>A0ABV7UZI5_9SPHN</name>
<dbReference type="RefSeq" id="WP_191324533.1">
    <property type="nucleotide sequence ID" value="NZ_BMZP01000009.1"/>
</dbReference>
<dbReference type="PANTHER" id="PTHR40980:SF4">
    <property type="entry name" value="TONB-DEPENDENT RECEPTOR-LIKE BETA-BARREL DOMAIN-CONTAINING PROTEIN"/>
    <property type="match status" value="1"/>
</dbReference>
<dbReference type="InterPro" id="IPR037066">
    <property type="entry name" value="Plug_dom_sf"/>
</dbReference>
<evidence type="ECO:0000256" key="8">
    <source>
        <dbReference type="SAM" id="SignalP"/>
    </source>
</evidence>
<keyword evidence="11" id="KW-1185">Reference proteome</keyword>
<dbReference type="SMART" id="SM00965">
    <property type="entry name" value="STN"/>
    <property type="match status" value="1"/>
</dbReference>
<evidence type="ECO:0000256" key="5">
    <source>
        <dbReference type="ARBA" id="ARBA00023136"/>
    </source>
</evidence>
<dbReference type="SUPFAM" id="SSF56935">
    <property type="entry name" value="Porins"/>
    <property type="match status" value="1"/>
</dbReference>
<dbReference type="Proteomes" id="UP001595683">
    <property type="component" value="Unassembled WGS sequence"/>
</dbReference>
<evidence type="ECO:0000313" key="11">
    <source>
        <dbReference type="Proteomes" id="UP001595683"/>
    </source>
</evidence>
<gene>
    <name evidence="10" type="ORF">ACFOOT_01250</name>
</gene>
<dbReference type="Gene3D" id="2.40.170.20">
    <property type="entry name" value="TonB-dependent receptor, beta-barrel domain"/>
    <property type="match status" value="1"/>
</dbReference>
<dbReference type="Gene3D" id="3.55.50.30">
    <property type="match status" value="1"/>
</dbReference>
<dbReference type="InterPro" id="IPR036942">
    <property type="entry name" value="Beta-barrel_TonB_sf"/>
</dbReference>
<proteinExistence type="inferred from homology"/>
<dbReference type="EMBL" id="JBHRYE010000002">
    <property type="protein sequence ID" value="MFC3670041.1"/>
    <property type="molecule type" value="Genomic_DNA"/>
</dbReference>
<dbReference type="InterPro" id="IPR012910">
    <property type="entry name" value="Plug_dom"/>
</dbReference>
<comment type="similarity">
    <text evidence="7">Belongs to the TonB-dependent receptor family.</text>
</comment>
<evidence type="ECO:0000256" key="7">
    <source>
        <dbReference type="RuleBase" id="RU003357"/>
    </source>
</evidence>
<keyword evidence="7" id="KW-0798">TonB box</keyword>
<accession>A0ABV7UZI5</accession>
<keyword evidence="8" id="KW-0732">Signal</keyword>
<dbReference type="Pfam" id="PF07715">
    <property type="entry name" value="Plug"/>
    <property type="match status" value="1"/>
</dbReference>
<evidence type="ECO:0000256" key="4">
    <source>
        <dbReference type="ARBA" id="ARBA00023004"/>
    </source>
</evidence>
<keyword evidence="3" id="KW-0406">Ion transport</keyword>
<organism evidence="10 11">
    <name type="scientific">Novosphingobium pokkalii</name>
    <dbReference type="NCBI Taxonomy" id="1770194"/>
    <lineage>
        <taxon>Bacteria</taxon>
        <taxon>Pseudomonadati</taxon>
        <taxon>Pseudomonadota</taxon>
        <taxon>Alphaproteobacteria</taxon>
        <taxon>Sphingomonadales</taxon>
        <taxon>Sphingomonadaceae</taxon>
        <taxon>Novosphingobium</taxon>
    </lineage>
</organism>
<keyword evidence="2" id="KW-0813">Transport</keyword>
<comment type="caution">
    <text evidence="10">The sequence shown here is derived from an EMBL/GenBank/DDBJ whole genome shotgun (WGS) entry which is preliminary data.</text>
</comment>
<evidence type="ECO:0000256" key="3">
    <source>
        <dbReference type="ARBA" id="ARBA00022496"/>
    </source>
</evidence>
<keyword evidence="6" id="KW-0998">Cell outer membrane</keyword>
<dbReference type="PANTHER" id="PTHR40980">
    <property type="entry name" value="PLUG DOMAIN-CONTAINING PROTEIN"/>
    <property type="match status" value="1"/>
</dbReference>
<evidence type="ECO:0000256" key="2">
    <source>
        <dbReference type="ARBA" id="ARBA00022448"/>
    </source>
</evidence>
<dbReference type="InterPro" id="IPR011662">
    <property type="entry name" value="Secretin/TonB_short_N"/>
</dbReference>
<feature type="domain" description="Secretin/TonB short N-terminal" evidence="9">
    <location>
        <begin position="59"/>
        <end position="109"/>
    </location>
</feature>
<feature type="chain" id="PRO_5046988598" evidence="8">
    <location>
        <begin position="30"/>
        <end position="1007"/>
    </location>
</feature>
<feature type="signal peptide" evidence="8">
    <location>
        <begin position="1"/>
        <end position="29"/>
    </location>
</feature>
<dbReference type="InterPro" id="IPR000531">
    <property type="entry name" value="Beta-barrel_TonB"/>
</dbReference>
<evidence type="ECO:0000256" key="6">
    <source>
        <dbReference type="ARBA" id="ARBA00023237"/>
    </source>
</evidence>
<evidence type="ECO:0000313" key="10">
    <source>
        <dbReference type="EMBL" id="MFC3670041.1"/>
    </source>
</evidence>
<dbReference type="Gene3D" id="2.170.130.10">
    <property type="entry name" value="TonB-dependent receptor, plug domain"/>
    <property type="match status" value="1"/>
</dbReference>
<keyword evidence="3" id="KW-0410">Iron transport</keyword>
<keyword evidence="4" id="KW-0408">Iron</keyword>
<evidence type="ECO:0000256" key="1">
    <source>
        <dbReference type="ARBA" id="ARBA00004442"/>
    </source>
</evidence>
<keyword evidence="5 7" id="KW-0472">Membrane</keyword>
<reference evidence="11" key="1">
    <citation type="journal article" date="2019" name="Int. J. Syst. Evol. Microbiol.">
        <title>The Global Catalogue of Microorganisms (GCM) 10K type strain sequencing project: providing services to taxonomists for standard genome sequencing and annotation.</title>
        <authorList>
            <consortium name="The Broad Institute Genomics Platform"/>
            <consortium name="The Broad Institute Genome Sequencing Center for Infectious Disease"/>
            <person name="Wu L."/>
            <person name="Ma J."/>
        </authorList>
    </citation>
    <scope>NUCLEOTIDE SEQUENCE [LARGE SCALE GENOMIC DNA]</scope>
    <source>
        <strain evidence="11">KCTC 42224</strain>
    </source>
</reference>
<protein>
    <submittedName>
        <fullName evidence="10">TonB-dependent receptor domain-containing protein</fullName>
    </submittedName>
</protein>
<keyword evidence="10" id="KW-0675">Receptor</keyword>
<evidence type="ECO:0000259" key="9">
    <source>
        <dbReference type="SMART" id="SM00965"/>
    </source>
</evidence>
<dbReference type="Pfam" id="PF00593">
    <property type="entry name" value="TonB_dep_Rec_b-barrel"/>
    <property type="match status" value="1"/>
</dbReference>